<evidence type="ECO:0000256" key="4">
    <source>
        <dbReference type="ARBA" id="ARBA00023242"/>
    </source>
</evidence>
<dbReference type="AlphaFoldDB" id="A0A7S0T6U1"/>
<evidence type="ECO:0000256" key="2">
    <source>
        <dbReference type="ARBA" id="ARBA00023125"/>
    </source>
</evidence>
<feature type="compositionally biased region" description="Polar residues" evidence="5">
    <location>
        <begin position="45"/>
        <end position="65"/>
    </location>
</feature>
<evidence type="ECO:0000256" key="5">
    <source>
        <dbReference type="SAM" id="MobiDB-lite"/>
    </source>
</evidence>
<feature type="domain" description="HTH myb-type" evidence="7">
    <location>
        <begin position="67"/>
        <end position="117"/>
    </location>
</feature>
<dbReference type="EMBL" id="HBFE01000248">
    <property type="protein sequence ID" value="CAD8724085.1"/>
    <property type="molecule type" value="Transcribed_RNA"/>
</dbReference>
<dbReference type="PANTHER" id="PTHR46621">
    <property type="entry name" value="SNRNA-ACTIVATING PROTEIN COMPLEX SUBUNIT 4"/>
    <property type="match status" value="1"/>
</dbReference>
<dbReference type="InterPro" id="IPR051575">
    <property type="entry name" value="Myb-like_DNA-bd"/>
</dbReference>
<keyword evidence="3" id="KW-0804">Transcription</keyword>
<dbReference type="Gene3D" id="1.10.10.60">
    <property type="entry name" value="Homeodomain-like"/>
    <property type="match status" value="1"/>
</dbReference>
<dbReference type="GO" id="GO:0042796">
    <property type="term" value="P:snRNA transcription by RNA polymerase III"/>
    <property type="evidence" value="ECO:0007669"/>
    <property type="project" value="TreeGrafter"/>
</dbReference>
<sequence length="170" mass="19634">MIEAMYTRIPISLLVCEDPLKDDETMPLRTTVLALSKEHPKEGLSAQSVPTAPRTTSNGDSGSLQTRRRWTEEEDEQLRRAVEMFGPRKWGKIAEMLPGRNAQRARMRYNNYARFSKEERCRPFSEADDARILRIGLEVDSSFGAVAKQLGRGNNAIKNRYWLLRRHLER</sequence>
<name>A0A7S0T6U1_9RHOD</name>
<evidence type="ECO:0008006" key="9">
    <source>
        <dbReference type="Google" id="ProtNLM"/>
    </source>
</evidence>
<accession>A0A7S0T6U1</accession>
<evidence type="ECO:0000256" key="3">
    <source>
        <dbReference type="ARBA" id="ARBA00023163"/>
    </source>
</evidence>
<organism evidence="8">
    <name type="scientific">Erythrolobus madagascarensis</name>
    <dbReference type="NCBI Taxonomy" id="708628"/>
    <lineage>
        <taxon>Eukaryota</taxon>
        <taxon>Rhodophyta</taxon>
        <taxon>Bangiophyceae</taxon>
        <taxon>Porphyridiales</taxon>
        <taxon>Porphyridiaceae</taxon>
        <taxon>Erythrolobus</taxon>
    </lineage>
</organism>
<dbReference type="GO" id="GO:0019185">
    <property type="term" value="C:snRNA-activating protein complex"/>
    <property type="evidence" value="ECO:0007669"/>
    <property type="project" value="TreeGrafter"/>
</dbReference>
<dbReference type="InterPro" id="IPR009057">
    <property type="entry name" value="Homeodomain-like_sf"/>
</dbReference>
<dbReference type="PROSITE" id="PS51294">
    <property type="entry name" value="HTH_MYB"/>
    <property type="match status" value="1"/>
</dbReference>
<dbReference type="PANTHER" id="PTHR46621:SF1">
    <property type="entry name" value="SNRNA-ACTIVATING PROTEIN COMPLEX SUBUNIT 4"/>
    <property type="match status" value="1"/>
</dbReference>
<reference evidence="8" key="1">
    <citation type="submission" date="2021-01" db="EMBL/GenBank/DDBJ databases">
        <authorList>
            <person name="Corre E."/>
            <person name="Pelletier E."/>
            <person name="Niang G."/>
            <person name="Scheremetjew M."/>
            <person name="Finn R."/>
            <person name="Kale V."/>
            <person name="Holt S."/>
            <person name="Cochrane G."/>
            <person name="Meng A."/>
            <person name="Brown T."/>
            <person name="Cohen L."/>
        </authorList>
    </citation>
    <scope>NUCLEOTIDE SEQUENCE</scope>
    <source>
        <strain evidence="8">CCMP3276</strain>
    </source>
</reference>
<keyword evidence="2" id="KW-0238">DNA-binding</keyword>
<dbReference type="InterPro" id="IPR017930">
    <property type="entry name" value="Myb_dom"/>
</dbReference>
<keyword evidence="1" id="KW-0805">Transcription regulation</keyword>
<evidence type="ECO:0000313" key="8">
    <source>
        <dbReference type="EMBL" id="CAD8724085.1"/>
    </source>
</evidence>
<dbReference type="Pfam" id="PF00249">
    <property type="entry name" value="Myb_DNA-binding"/>
    <property type="match status" value="1"/>
</dbReference>
<gene>
    <name evidence="8" type="ORF">EMAD1354_LOCUS162</name>
</gene>
<proteinExistence type="predicted"/>
<dbReference type="PROSITE" id="PS50090">
    <property type="entry name" value="MYB_LIKE"/>
    <property type="match status" value="1"/>
</dbReference>
<dbReference type="CDD" id="cd00167">
    <property type="entry name" value="SANT"/>
    <property type="match status" value="1"/>
</dbReference>
<keyword evidence="4" id="KW-0539">Nucleus</keyword>
<feature type="domain" description="Myb-like" evidence="6">
    <location>
        <begin position="67"/>
        <end position="113"/>
    </location>
</feature>
<feature type="region of interest" description="Disordered" evidence="5">
    <location>
        <begin position="37"/>
        <end position="75"/>
    </location>
</feature>
<dbReference type="SMART" id="SM00717">
    <property type="entry name" value="SANT"/>
    <property type="match status" value="2"/>
</dbReference>
<dbReference type="GO" id="GO:0042795">
    <property type="term" value="P:snRNA transcription by RNA polymerase II"/>
    <property type="evidence" value="ECO:0007669"/>
    <property type="project" value="TreeGrafter"/>
</dbReference>
<evidence type="ECO:0000259" key="7">
    <source>
        <dbReference type="PROSITE" id="PS51294"/>
    </source>
</evidence>
<protein>
    <recommendedName>
        <fullName evidence="9">Myb-like domain-containing protein</fullName>
    </recommendedName>
</protein>
<evidence type="ECO:0000259" key="6">
    <source>
        <dbReference type="PROSITE" id="PS50090"/>
    </source>
</evidence>
<evidence type="ECO:0000256" key="1">
    <source>
        <dbReference type="ARBA" id="ARBA00023015"/>
    </source>
</evidence>
<dbReference type="SUPFAM" id="SSF46689">
    <property type="entry name" value="Homeodomain-like"/>
    <property type="match status" value="1"/>
</dbReference>
<dbReference type="InterPro" id="IPR001005">
    <property type="entry name" value="SANT/Myb"/>
</dbReference>
<dbReference type="GO" id="GO:0001006">
    <property type="term" value="F:RNA polymerase III type 3 promoter sequence-specific DNA binding"/>
    <property type="evidence" value="ECO:0007669"/>
    <property type="project" value="TreeGrafter"/>
</dbReference>
<dbReference type="GO" id="GO:0000978">
    <property type="term" value="F:RNA polymerase II cis-regulatory region sequence-specific DNA binding"/>
    <property type="evidence" value="ECO:0007669"/>
    <property type="project" value="TreeGrafter"/>
</dbReference>